<dbReference type="OrthoDB" id="6710946at2759"/>
<dbReference type="Proteomes" id="UP000664859">
    <property type="component" value="Unassembled WGS sequence"/>
</dbReference>
<evidence type="ECO:0000256" key="1">
    <source>
        <dbReference type="ARBA" id="ARBA00006576"/>
    </source>
</evidence>
<evidence type="ECO:0000256" key="8">
    <source>
        <dbReference type="SAM" id="MobiDB-lite"/>
    </source>
</evidence>
<dbReference type="PANTHER" id="PTHR11086:SF18">
    <property type="entry name" value="DEOXYCYTIDYLATE DEAMINASE"/>
    <property type="match status" value="1"/>
</dbReference>
<feature type="domain" description="CMP/dCMP-type deaminase" evidence="9">
    <location>
        <begin position="13"/>
        <end position="149"/>
    </location>
</feature>
<name>A0A836C8D7_9STRA</name>
<protein>
    <recommendedName>
        <fullName evidence="7">dCMP deaminase</fullName>
        <ecNumber evidence="6">3.5.4.12</ecNumber>
    </recommendedName>
    <alternativeName>
        <fullName evidence="7">dCMP deaminase</fullName>
    </alternativeName>
</protein>
<proteinExistence type="inferred from homology"/>
<evidence type="ECO:0000313" key="10">
    <source>
        <dbReference type="EMBL" id="KAG5175932.1"/>
    </source>
</evidence>
<dbReference type="PROSITE" id="PS51747">
    <property type="entry name" value="CYT_DCMP_DEAMINASES_2"/>
    <property type="match status" value="1"/>
</dbReference>
<evidence type="ECO:0000259" key="9">
    <source>
        <dbReference type="PROSITE" id="PS51747"/>
    </source>
</evidence>
<feature type="region of interest" description="Disordered" evidence="8">
    <location>
        <begin position="214"/>
        <end position="270"/>
    </location>
</feature>
<feature type="non-terminal residue" evidence="10">
    <location>
        <position position="270"/>
    </location>
</feature>
<evidence type="ECO:0000256" key="3">
    <source>
        <dbReference type="ARBA" id="ARBA00022727"/>
    </source>
</evidence>
<dbReference type="EMBL" id="JAFCMP010000543">
    <property type="protein sequence ID" value="KAG5175932.1"/>
    <property type="molecule type" value="Genomic_DNA"/>
</dbReference>
<feature type="compositionally biased region" description="Low complexity" evidence="8">
    <location>
        <begin position="256"/>
        <end position="270"/>
    </location>
</feature>
<keyword evidence="4" id="KW-0378">Hydrolase</keyword>
<dbReference type="InterPro" id="IPR016193">
    <property type="entry name" value="Cytidine_deaminase-like"/>
</dbReference>
<dbReference type="SUPFAM" id="SSF53927">
    <property type="entry name" value="Cytidine deaminase-like"/>
    <property type="match status" value="1"/>
</dbReference>
<evidence type="ECO:0000256" key="5">
    <source>
        <dbReference type="ARBA" id="ARBA00022833"/>
    </source>
</evidence>
<keyword evidence="5" id="KW-0862">Zinc</keyword>
<dbReference type="InterPro" id="IPR015517">
    <property type="entry name" value="dCMP_deaminase-rel"/>
</dbReference>
<comment type="caution">
    <text evidence="10">The sequence shown here is derived from an EMBL/GenBank/DDBJ whole genome shotgun (WGS) entry which is preliminary data.</text>
</comment>
<evidence type="ECO:0000256" key="6">
    <source>
        <dbReference type="ARBA" id="ARBA00038938"/>
    </source>
</evidence>
<organism evidence="10 11">
    <name type="scientific">Tribonema minus</name>
    <dbReference type="NCBI Taxonomy" id="303371"/>
    <lineage>
        <taxon>Eukaryota</taxon>
        <taxon>Sar</taxon>
        <taxon>Stramenopiles</taxon>
        <taxon>Ochrophyta</taxon>
        <taxon>PX clade</taxon>
        <taxon>Xanthophyceae</taxon>
        <taxon>Tribonematales</taxon>
        <taxon>Tribonemataceae</taxon>
        <taxon>Tribonema</taxon>
    </lineage>
</organism>
<dbReference type="Pfam" id="PF00383">
    <property type="entry name" value="dCMP_cyt_deam_1"/>
    <property type="match status" value="1"/>
</dbReference>
<evidence type="ECO:0000313" key="11">
    <source>
        <dbReference type="Proteomes" id="UP000664859"/>
    </source>
</evidence>
<dbReference type="InterPro" id="IPR002125">
    <property type="entry name" value="CMP_dCMP_dom"/>
</dbReference>
<dbReference type="GO" id="GO:0004132">
    <property type="term" value="F:dCMP deaminase activity"/>
    <property type="evidence" value="ECO:0007669"/>
    <property type="project" value="TreeGrafter"/>
</dbReference>
<comment type="similarity">
    <text evidence="1">Belongs to the cytidine and deoxycytidylate deaminase family.</text>
</comment>
<keyword evidence="11" id="KW-1185">Reference proteome</keyword>
<sequence>LKSYGWQWDPAISVDENLLDLAFLVARNSTCLEGKVGCLLVRGLPRGPLTGLHQSLGQVCGNVIIATTNNELLRKRASDRHAEANAVALCAAKGIALEGASAYVIIPPCKNCYTLLATAGIRRIVTRAVTSERADYEDKRFPPDMLQSIEDLDIDLVKVVDTEQRIRRREKLGRDNEDWARVRDLRADKRMRRLAKNEAVRNTAVAESAVSMPATPAASGLVAPAERGHPSNGDAIAMPAALQDTQQPPLEGEGGAASAAESTEQSAAAV</sequence>
<dbReference type="PROSITE" id="PS00903">
    <property type="entry name" value="CYT_DCMP_DEAMINASES_1"/>
    <property type="match status" value="1"/>
</dbReference>
<dbReference type="PANTHER" id="PTHR11086">
    <property type="entry name" value="DEOXYCYTIDYLATE DEAMINASE-RELATED"/>
    <property type="match status" value="1"/>
</dbReference>
<evidence type="ECO:0000256" key="7">
    <source>
        <dbReference type="ARBA" id="ARBA00041763"/>
    </source>
</evidence>
<gene>
    <name evidence="10" type="ORF">JKP88DRAFT_336946</name>
</gene>
<keyword evidence="2" id="KW-0479">Metal-binding</keyword>
<reference evidence="10" key="1">
    <citation type="submission" date="2021-02" db="EMBL/GenBank/DDBJ databases">
        <title>First Annotated Genome of the Yellow-green Alga Tribonema minus.</title>
        <authorList>
            <person name="Mahan K.M."/>
        </authorList>
    </citation>
    <scope>NUCLEOTIDE SEQUENCE</scope>
    <source>
        <strain evidence="10">UTEX B ZZ1240</strain>
    </source>
</reference>
<dbReference type="Gene3D" id="3.40.140.10">
    <property type="entry name" value="Cytidine Deaminase, domain 2"/>
    <property type="match status" value="1"/>
</dbReference>
<keyword evidence="3" id="KW-0545">Nucleotide biosynthesis</keyword>
<dbReference type="EC" id="3.5.4.12" evidence="6"/>
<dbReference type="GO" id="GO:0005737">
    <property type="term" value="C:cytoplasm"/>
    <property type="evidence" value="ECO:0007669"/>
    <property type="project" value="TreeGrafter"/>
</dbReference>
<dbReference type="GO" id="GO:0008270">
    <property type="term" value="F:zinc ion binding"/>
    <property type="evidence" value="ECO:0007669"/>
    <property type="project" value="InterPro"/>
</dbReference>
<dbReference type="InterPro" id="IPR016192">
    <property type="entry name" value="APOBEC/CMP_deaminase_Zn-bd"/>
</dbReference>
<evidence type="ECO:0000256" key="2">
    <source>
        <dbReference type="ARBA" id="ARBA00022723"/>
    </source>
</evidence>
<evidence type="ECO:0000256" key="4">
    <source>
        <dbReference type="ARBA" id="ARBA00022801"/>
    </source>
</evidence>
<accession>A0A836C8D7</accession>
<dbReference type="AlphaFoldDB" id="A0A836C8D7"/>